<comment type="caution">
    <text evidence="6">The sequence shown here is derived from an EMBL/GenBank/DDBJ whole genome shotgun (WGS) entry which is preliminary data.</text>
</comment>
<dbReference type="InterPro" id="IPR009057">
    <property type="entry name" value="Homeodomain-like_sf"/>
</dbReference>
<dbReference type="Pfam" id="PF01418">
    <property type="entry name" value="HTH_6"/>
    <property type="match status" value="1"/>
</dbReference>
<dbReference type="SUPFAM" id="SSF46689">
    <property type="entry name" value="Homeodomain-like"/>
    <property type="match status" value="1"/>
</dbReference>
<keyword evidence="2" id="KW-0238">DNA-binding</keyword>
<dbReference type="InterPro" id="IPR000281">
    <property type="entry name" value="HTH_RpiR"/>
</dbReference>
<dbReference type="Pfam" id="PF01380">
    <property type="entry name" value="SIS"/>
    <property type="match status" value="1"/>
</dbReference>
<dbReference type="PANTHER" id="PTHR30514">
    <property type="entry name" value="GLUCOKINASE"/>
    <property type="match status" value="1"/>
</dbReference>
<dbReference type="InterPro" id="IPR036388">
    <property type="entry name" value="WH-like_DNA-bd_sf"/>
</dbReference>
<dbReference type="PROSITE" id="PS51464">
    <property type="entry name" value="SIS"/>
    <property type="match status" value="1"/>
</dbReference>
<evidence type="ECO:0000256" key="3">
    <source>
        <dbReference type="ARBA" id="ARBA00023163"/>
    </source>
</evidence>
<evidence type="ECO:0000259" key="5">
    <source>
        <dbReference type="PROSITE" id="PS51464"/>
    </source>
</evidence>
<gene>
    <name evidence="6" type="ORF">GCM10008937_06010</name>
</gene>
<organism evidence="6 7">
    <name type="scientific">Deinococcus depolymerans</name>
    <dbReference type="NCBI Taxonomy" id="392408"/>
    <lineage>
        <taxon>Bacteria</taxon>
        <taxon>Thermotogati</taxon>
        <taxon>Deinococcota</taxon>
        <taxon>Deinococci</taxon>
        <taxon>Deinococcales</taxon>
        <taxon>Deinococcaceae</taxon>
        <taxon>Deinococcus</taxon>
    </lineage>
</organism>
<reference evidence="7" key="1">
    <citation type="journal article" date="2019" name="Int. J. Syst. Evol. Microbiol.">
        <title>The Global Catalogue of Microorganisms (GCM) 10K type strain sequencing project: providing services to taxonomists for standard genome sequencing and annotation.</title>
        <authorList>
            <consortium name="The Broad Institute Genomics Platform"/>
            <consortium name="The Broad Institute Genome Sequencing Center for Infectious Disease"/>
            <person name="Wu L."/>
            <person name="Ma J."/>
        </authorList>
    </citation>
    <scope>NUCLEOTIDE SEQUENCE [LARGE SCALE GENOMIC DNA]</scope>
    <source>
        <strain evidence="7">JCM 14368</strain>
    </source>
</reference>
<evidence type="ECO:0000256" key="1">
    <source>
        <dbReference type="ARBA" id="ARBA00023015"/>
    </source>
</evidence>
<accession>A0ABP3LJF5</accession>
<protein>
    <recommendedName>
        <fullName evidence="8">MurR/RpiR family transcriptional regulator</fullName>
    </recommendedName>
</protein>
<name>A0ABP3LJF5_9DEIO</name>
<evidence type="ECO:0000259" key="4">
    <source>
        <dbReference type="PROSITE" id="PS51071"/>
    </source>
</evidence>
<feature type="domain" description="HTH rpiR-type" evidence="4">
    <location>
        <begin position="40"/>
        <end position="116"/>
    </location>
</feature>
<dbReference type="PANTHER" id="PTHR30514:SF1">
    <property type="entry name" value="HTH-TYPE TRANSCRIPTIONAL REGULATOR HEXR-RELATED"/>
    <property type="match status" value="1"/>
</dbReference>
<dbReference type="Proteomes" id="UP001500191">
    <property type="component" value="Unassembled WGS sequence"/>
</dbReference>
<dbReference type="Gene3D" id="3.40.50.10490">
    <property type="entry name" value="Glucose-6-phosphate isomerase like protein, domain 1"/>
    <property type="match status" value="1"/>
</dbReference>
<dbReference type="InterPro" id="IPR035472">
    <property type="entry name" value="RpiR-like_SIS"/>
</dbReference>
<dbReference type="InterPro" id="IPR047640">
    <property type="entry name" value="RpiR-like"/>
</dbReference>
<evidence type="ECO:0000256" key="2">
    <source>
        <dbReference type="ARBA" id="ARBA00023125"/>
    </source>
</evidence>
<dbReference type="InterPro" id="IPR001347">
    <property type="entry name" value="SIS_dom"/>
</dbReference>
<feature type="domain" description="SIS" evidence="5">
    <location>
        <begin position="155"/>
        <end position="295"/>
    </location>
</feature>
<keyword evidence="7" id="KW-1185">Reference proteome</keyword>
<proteinExistence type="predicted"/>
<keyword evidence="1" id="KW-0805">Transcription regulation</keyword>
<dbReference type="Gene3D" id="1.10.10.10">
    <property type="entry name" value="Winged helix-like DNA-binding domain superfamily/Winged helix DNA-binding domain"/>
    <property type="match status" value="1"/>
</dbReference>
<sequence>MTRILFRRYRGLIRSRAPTLPTQVPQEDRRMTPVVTPTAGGAIGRIRLHADSLSPSLRRVADHVVAHADTTVHQTITEVAASVGVSEATITRLCHKLNYAGFHAFKIALASDLGGRQPHPDAGDAPSQMQRLTQQAVRSLEGTARMLDPQVTEDVADRLARAPRVDLTGQGNSSLTAQFFAHRLLRIGVPAATYPDPHLAAVSISTLPRGSVVIGLSGTGSTLDTIGHLKLAQQCGLYTVAVTHRAASPITRHASAVLFTASQEDPLTDGVLDTLTSQLLLLEALYAALLARRPEADAMLRVTANSVGEKKV</sequence>
<dbReference type="CDD" id="cd05013">
    <property type="entry name" value="SIS_RpiR"/>
    <property type="match status" value="1"/>
</dbReference>
<keyword evidence="3" id="KW-0804">Transcription</keyword>
<evidence type="ECO:0000313" key="7">
    <source>
        <dbReference type="Proteomes" id="UP001500191"/>
    </source>
</evidence>
<dbReference type="SUPFAM" id="SSF53697">
    <property type="entry name" value="SIS domain"/>
    <property type="match status" value="1"/>
</dbReference>
<evidence type="ECO:0008006" key="8">
    <source>
        <dbReference type="Google" id="ProtNLM"/>
    </source>
</evidence>
<dbReference type="PROSITE" id="PS00356">
    <property type="entry name" value="HTH_LACI_1"/>
    <property type="match status" value="1"/>
</dbReference>
<evidence type="ECO:0000313" key="6">
    <source>
        <dbReference type="EMBL" id="GAA0501351.1"/>
    </source>
</evidence>
<dbReference type="PROSITE" id="PS51071">
    <property type="entry name" value="HTH_RPIR"/>
    <property type="match status" value="1"/>
</dbReference>
<dbReference type="EMBL" id="BAAADB010000004">
    <property type="protein sequence ID" value="GAA0501351.1"/>
    <property type="molecule type" value="Genomic_DNA"/>
</dbReference>
<dbReference type="InterPro" id="IPR046348">
    <property type="entry name" value="SIS_dom_sf"/>
</dbReference>